<dbReference type="InterPro" id="IPR018060">
    <property type="entry name" value="HTH_AraC"/>
</dbReference>
<gene>
    <name evidence="6" type="ORF">D5H75_07810</name>
</gene>
<dbReference type="RefSeq" id="WP_119925642.1">
    <property type="nucleotide sequence ID" value="NZ_QZEY01000002.1"/>
</dbReference>
<dbReference type="InterPro" id="IPR020449">
    <property type="entry name" value="Tscrpt_reg_AraC-type_HTH"/>
</dbReference>
<keyword evidence="2" id="KW-0238">DNA-binding</keyword>
<evidence type="ECO:0000256" key="2">
    <source>
        <dbReference type="ARBA" id="ARBA00023125"/>
    </source>
</evidence>
<dbReference type="PROSITE" id="PS00041">
    <property type="entry name" value="HTH_ARAC_FAMILY_1"/>
    <property type="match status" value="1"/>
</dbReference>
<reference evidence="6 7" key="1">
    <citation type="submission" date="2018-09" db="EMBL/GenBank/DDBJ databases">
        <title>YIM 75507 draft genome.</title>
        <authorList>
            <person name="Tang S."/>
            <person name="Feng Y."/>
        </authorList>
    </citation>
    <scope>NUCLEOTIDE SEQUENCE [LARGE SCALE GENOMIC DNA]</scope>
    <source>
        <strain evidence="6 7">YIM 75507</strain>
    </source>
</reference>
<evidence type="ECO:0000256" key="3">
    <source>
        <dbReference type="ARBA" id="ARBA00023163"/>
    </source>
</evidence>
<accession>A0A3A4B7X9</accession>
<dbReference type="Pfam" id="PF12833">
    <property type="entry name" value="HTH_18"/>
    <property type="match status" value="1"/>
</dbReference>
<protein>
    <submittedName>
        <fullName evidence="6">AraC family transcriptional regulator</fullName>
    </submittedName>
</protein>
<dbReference type="EMBL" id="QZEY01000002">
    <property type="protein sequence ID" value="RJL34341.1"/>
    <property type="molecule type" value="Genomic_DNA"/>
</dbReference>
<keyword evidence="7" id="KW-1185">Reference proteome</keyword>
<evidence type="ECO:0000256" key="4">
    <source>
        <dbReference type="SAM" id="MobiDB-lite"/>
    </source>
</evidence>
<evidence type="ECO:0000259" key="5">
    <source>
        <dbReference type="PROSITE" id="PS01124"/>
    </source>
</evidence>
<dbReference type="Proteomes" id="UP000265768">
    <property type="component" value="Unassembled WGS sequence"/>
</dbReference>
<dbReference type="PRINTS" id="PR00032">
    <property type="entry name" value="HTHARAC"/>
</dbReference>
<dbReference type="SMART" id="SM00342">
    <property type="entry name" value="HTH_ARAC"/>
    <property type="match status" value="1"/>
</dbReference>
<dbReference type="Gene3D" id="1.10.10.60">
    <property type="entry name" value="Homeodomain-like"/>
    <property type="match status" value="2"/>
</dbReference>
<proteinExistence type="predicted"/>
<dbReference type="OrthoDB" id="2060755at2"/>
<keyword evidence="3" id="KW-0804">Transcription</keyword>
<dbReference type="PROSITE" id="PS01124">
    <property type="entry name" value="HTH_ARAC_FAMILY_2"/>
    <property type="match status" value="1"/>
</dbReference>
<dbReference type="InterPro" id="IPR018062">
    <property type="entry name" value="HTH_AraC-typ_CS"/>
</dbReference>
<evidence type="ECO:0000313" key="7">
    <source>
        <dbReference type="Proteomes" id="UP000265768"/>
    </source>
</evidence>
<organism evidence="6 7">
    <name type="scientific">Bailinhaonella thermotolerans</name>
    <dbReference type="NCBI Taxonomy" id="1070861"/>
    <lineage>
        <taxon>Bacteria</taxon>
        <taxon>Bacillati</taxon>
        <taxon>Actinomycetota</taxon>
        <taxon>Actinomycetes</taxon>
        <taxon>Streptosporangiales</taxon>
        <taxon>Streptosporangiaceae</taxon>
        <taxon>Bailinhaonella</taxon>
    </lineage>
</organism>
<feature type="region of interest" description="Disordered" evidence="4">
    <location>
        <begin position="261"/>
        <end position="280"/>
    </location>
</feature>
<dbReference type="PANTHER" id="PTHR43280:SF2">
    <property type="entry name" value="HTH-TYPE TRANSCRIPTIONAL REGULATOR EXSA"/>
    <property type="match status" value="1"/>
</dbReference>
<dbReference type="GO" id="GO:0003700">
    <property type="term" value="F:DNA-binding transcription factor activity"/>
    <property type="evidence" value="ECO:0007669"/>
    <property type="project" value="InterPro"/>
</dbReference>
<dbReference type="InterPro" id="IPR009057">
    <property type="entry name" value="Homeodomain-like_sf"/>
</dbReference>
<evidence type="ECO:0000313" key="6">
    <source>
        <dbReference type="EMBL" id="RJL34341.1"/>
    </source>
</evidence>
<feature type="domain" description="HTH araC/xylS-type" evidence="5">
    <location>
        <begin position="287"/>
        <end position="386"/>
    </location>
</feature>
<sequence length="404" mass="44999">MFVLQGAARPAAEVRAPRRAGRGLPEERLLELYLSRIDETDVELEVPDWQDPAVAASLIAEDAMARGRNTVYVTGDELVDPALTRFDAMPGVRAVRLHGARNPLRDLVAYHNAQALGVLGFSSYFGATPRIDPADLVVLDAGRMPEGLVGSLFMVRVDRRLQPQAYGELRALLGRPDPGRRGVKVIEPPEWARVAGRAAELLTGLLCGNETQFVWLRLQPFLRDCEVVVRPDDIEIRPPHRMLRALPGYRHAGQRVHLGAASGARAAGEDAGGPERPETAALSPSVRYAVDYLRARFADPDLTLNQVAHAVYVSRYHLSRSFRDQTGQRFIDFVTMLRMNEARFLLRETDTSITDIARAVGYRELSHFQRTFKKRFGMSASGYRAEAQRRELDARSRGRGLSPV</sequence>
<evidence type="ECO:0000256" key="1">
    <source>
        <dbReference type="ARBA" id="ARBA00023015"/>
    </source>
</evidence>
<dbReference type="PANTHER" id="PTHR43280">
    <property type="entry name" value="ARAC-FAMILY TRANSCRIPTIONAL REGULATOR"/>
    <property type="match status" value="1"/>
</dbReference>
<keyword evidence="1" id="KW-0805">Transcription regulation</keyword>
<dbReference type="GO" id="GO:0043565">
    <property type="term" value="F:sequence-specific DNA binding"/>
    <property type="evidence" value="ECO:0007669"/>
    <property type="project" value="InterPro"/>
</dbReference>
<name>A0A3A4B7X9_9ACTN</name>
<dbReference type="SUPFAM" id="SSF46689">
    <property type="entry name" value="Homeodomain-like"/>
    <property type="match status" value="2"/>
</dbReference>
<dbReference type="AlphaFoldDB" id="A0A3A4B7X9"/>
<comment type="caution">
    <text evidence="6">The sequence shown here is derived from an EMBL/GenBank/DDBJ whole genome shotgun (WGS) entry which is preliminary data.</text>
</comment>